<feature type="region of interest" description="Disordered" evidence="1">
    <location>
        <begin position="93"/>
        <end position="114"/>
    </location>
</feature>
<feature type="compositionally biased region" description="Low complexity" evidence="1">
    <location>
        <begin position="101"/>
        <end position="114"/>
    </location>
</feature>
<organism evidence="2 3">
    <name type="scientific">Paraglomus brasilianum</name>
    <dbReference type="NCBI Taxonomy" id="144538"/>
    <lineage>
        <taxon>Eukaryota</taxon>
        <taxon>Fungi</taxon>
        <taxon>Fungi incertae sedis</taxon>
        <taxon>Mucoromycota</taxon>
        <taxon>Glomeromycotina</taxon>
        <taxon>Glomeromycetes</taxon>
        <taxon>Paraglomerales</taxon>
        <taxon>Paraglomeraceae</taxon>
        <taxon>Paraglomus</taxon>
    </lineage>
</organism>
<reference evidence="2" key="1">
    <citation type="submission" date="2021-06" db="EMBL/GenBank/DDBJ databases">
        <authorList>
            <person name="Kallberg Y."/>
            <person name="Tangrot J."/>
            <person name="Rosling A."/>
        </authorList>
    </citation>
    <scope>NUCLEOTIDE SEQUENCE</scope>
    <source>
        <strain evidence="2">BR232B</strain>
    </source>
</reference>
<dbReference type="AlphaFoldDB" id="A0A9N9DGD7"/>
<proteinExistence type="predicted"/>
<accession>A0A9N9DGD7</accession>
<protein>
    <submittedName>
        <fullName evidence="2">9169_t:CDS:1</fullName>
    </submittedName>
</protein>
<dbReference type="EMBL" id="CAJVPI010002088">
    <property type="protein sequence ID" value="CAG8635330.1"/>
    <property type="molecule type" value="Genomic_DNA"/>
</dbReference>
<evidence type="ECO:0000313" key="3">
    <source>
        <dbReference type="Proteomes" id="UP000789739"/>
    </source>
</evidence>
<sequence>TPMFDQYIFSEGNQLAFTDWLKSVSENIIVDMASRAHEDVVMRLSHFFHQANRNQRLHYHPAFRKMIKIAPDLCIGPNKVYVQAPTFATRPVTRHQSYTLSASTSRSANSSRRH</sequence>
<evidence type="ECO:0000256" key="1">
    <source>
        <dbReference type="SAM" id="MobiDB-lite"/>
    </source>
</evidence>
<keyword evidence="3" id="KW-1185">Reference proteome</keyword>
<gene>
    <name evidence="2" type="ORF">PBRASI_LOCUS9474</name>
</gene>
<dbReference type="Proteomes" id="UP000789739">
    <property type="component" value="Unassembled WGS sequence"/>
</dbReference>
<evidence type="ECO:0000313" key="2">
    <source>
        <dbReference type="EMBL" id="CAG8635330.1"/>
    </source>
</evidence>
<name>A0A9N9DGD7_9GLOM</name>
<comment type="caution">
    <text evidence="2">The sequence shown here is derived from an EMBL/GenBank/DDBJ whole genome shotgun (WGS) entry which is preliminary data.</text>
</comment>
<feature type="non-terminal residue" evidence="2">
    <location>
        <position position="114"/>
    </location>
</feature>